<proteinExistence type="predicted"/>
<keyword evidence="1" id="KW-0862">Zinc</keyword>
<comment type="caution">
    <text evidence="4">The sequence shown here is derived from an EMBL/GenBank/DDBJ whole genome shotgun (WGS) entry which is preliminary data.</text>
</comment>
<dbReference type="InterPro" id="IPR001878">
    <property type="entry name" value="Znf_CCHC"/>
</dbReference>
<dbReference type="PANTHER" id="PTHR47331:SF1">
    <property type="entry name" value="GAG-LIKE PROTEIN"/>
    <property type="match status" value="1"/>
</dbReference>
<keyword evidence="1" id="KW-0479">Metal-binding</keyword>
<feature type="region of interest" description="Disordered" evidence="2">
    <location>
        <begin position="35"/>
        <end position="68"/>
    </location>
</feature>
<evidence type="ECO:0000313" key="5">
    <source>
        <dbReference type="Proteomes" id="UP000054630"/>
    </source>
</evidence>
<dbReference type="AlphaFoldDB" id="A0A0V0S001"/>
<dbReference type="PANTHER" id="PTHR47331">
    <property type="entry name" value="PHD-TYPE DOMAIN-CONTAINING PROTEIN"/>
    <property type="match status" value="1"/>
</dbReference>
<name>A0A0V0S001_9BILA</name>
<organism evidence="4 5">
    <name type="scientific">Trichinella nelsoni</name>
    <dbReference type="NCBI Taxonomy" id="6336"/>
    <lineage>
        <taxon>Eukaryota</taxon>
        <taxon>Metazoa</taxon>
        <taxon>Ecdysozoa</taxon>
        <taxon>Nematoda</taxon>
        <taxon>Enoplea</taxon>
        <taxon>Dorylaimia</taxon>
        <taxon>Trichinellida</taxon>
        <taxon>Trichinellidae</taxon>
        <taxon>Trichinella</taxon>
    </lineage>
</organism>
<dbReference type="GO" id="GO:0019899">
    <property type="term" value="F:enzyme binding"/>
    <property type="evidence" value="ECO:0007669"/>
    <property type="project" value="UniProtKB-ARBA"/>
</dbReference>
<evidence type="ECO:0000313" key="4">
    <source>
        <dbReference type="EMBL" id="KRX20020.1"/>
    </source>
</evidence>
<evidence type="ECO:0000256" key="1">
    <source>
        <dbReference type="PROSITE-ProRule" id="PRU00047"/>
    </source>
</evidence>
<dbReference type="GO" id="GO:0008270">
    <property type="term" value="F:zinc ion binding"/>
    <property type="evidence" value="ECO:0007669"/>
    <property type="project" value="UniProtKB-KW"/>
</dbReference>
<dbReference type="EMBL" id="JYDL01000053">
    <property type="protein sequence ID" value="KRX20020.1"/>
    <property type="molecule type" value="Genomic_DNA"/>
</dbReference>
<dbReference type="SMART" id="SM00343">
    <property type="entry name" value="ZnF_C2HC"/>
    <property type="match status" value="1"/>
</dbReference>
<dbReference type="Pfam" id="PF03564">
    <property type="entry name" value="DUF1759"/>
    <property type="match status" value="1"/>
</dbReference>
<keyword evidence="5" id="KW-1185">Reference proteome</keyword>
<dbReference type="OrthoDB" id="5864015at2759"/>
<dbReference type="PROSITE" id="PS50158">
    <property type="entry name" value="ZF_CCHC"/>
    <property type="match status" value="1"/>
</dbReference>
<reference evidence="4 5" key="1">
    <citation type="submission" date="2015-01" db="EMBL/GenBank/DDBJ databases">
        <title>Evolution of Trichinella species and genotypes.</title>
        <authorList>
            <person name="Korhonen P.K."/>
            <person name="Edoardo P."/>
            <person name="Giuseppe L.R."/>
            <person name="Gasser R.B."/>
        </authorList>
    </citation>
    <scope>NUCLEOTIDE SEQUENCE [LARGE SCALE GENOMIC DNA]</scope>
    <source>
        <strain evidence="4">ISS37</strain>
    </source>
</reference>
<dbReference type="InterPro" id="IPR036875">
    <property type="entry name" value="Znf_CCHC_sf"/>
</dbReference>
<feature type="region of interest" description="Disordered" evidence="2">
    <location>
        <begin position="255"/>
        <end position="285"/>
    </location>
</feature>
<feature type="domain" description="CCHC-type" evidence="3">
    <location>
        <begin position="324"/>
        <end position="339"/>
    </location>
</feature>
<feature type="compositionally biased region" description="Basic and acidic residues" evidence="2">
    <location>
        <begin position="44"/>
        <end position="55"/>
    </location>
</feature>
<evidence type="ECO:0000256" key="2">
    <source>
        <dbReference type="SAM" id="MobiDB-lite"/>
    </source>
</evidence>
<sequence length="520" mass="56891">MVQADWEQDLGIGIGRTELRHRRLGEEPEALFGSKGVSLRRLRQKQDDRLSRGDGGDSGNSGQAAAPTRIGKLPVLPLPQFSGEVLEFPKFWAQFEASAHGRTDLDAATKFAYLLSNTAGRARSAIAGIPVTADHYPEAVGILQKRFGRPKIVARAHFLALWKLLECREMTRQSIQALMDEITEHLVSCSDGKDPHAGELPLSEALMPGLKDKFPRALQRAWDLKVSTGPESEDNLENLMEFAKLQADLLSPTDGLSFEESGREKSGETTRKGSRSVKRRERDRVTSSAAALVTSVQRVCPSAKRFLNADYSARTSLSREKGVCYKCLKIGHRASECRKGRPCGVDGCRKPHHQLLHPPAAMESVWSPVPDSSHQGLLAARRTAGGCLQTVRAHAFGPDGNHVVVNCLSDTGAEVPFIQKDVAEVLGLTGSHERCRFTTLESRVRPERRLRRVQFQLGAVGSSGRPEASTLVKALAIPRVCGKVQPLPGKRSDGAPAEPEMGQRQGTPLVIDVLIVIDYY</sequence>
<gene>
    <name evidence="4" type="ORF">T07_8059</name>
</gene>
<dbReference type="SUPFAM" id="SSF57756">
    <property type="entry name" value="Retrovirus zinc finger-like domains"/>
    <property type="match status" value="1"/>
</dbReference>
<dbReference type="STRING" id="6336.A0A0V0S001"/>
<keyword evidence="1" id="KW-0863">Zinc-finger</keyword>
<protein>
    <recommendedName>
        <fullName evidence="3">CCHC-type domain-containing protein</fullName>
    </recommendedName>
</protein>
<dbReference type="Pfam" id="PF00098">
    <property type="entry name" value="zf-CCHC"/>
    <property type="match status" value="1"/>
</dbReference>
<dbReference type="InterPro" id="IPR005312">
    <property type="entry name" value="DUF1759"/>
</dbReference>
<dbReference type="Proteomes" id="UP000054630">
    <property type="component" value="Unassembled WGS sequence"/>
</dbReference>
<accession>A0A0V0S001</accession>
<feature type="compositionally biased region" description="Basic and acidic residues" evidence="2">
    <location>
        <begin position="260"/>
        <end position="271"/>
    </location>
</feature>
<dbReference type="GO" id="GO:0003676">
    <property type="term" value="F:nucleic acid binding"/>
    <property type="evidence" value="ECO:0007669"/>
    <property type="project" value="InterPro"/>
</dbReference>
<evidence type="ECO:0000259" key="3">
    <source>
        <dbReference type="PROSITE" id="PS50158"/>
    </source>
</evidence>